<name>A0A6J4MER3_9ACTN</name>
<dbReference type="PANTHER" id="PTHR12526">
    <property type="entry name" value="GLYCOSYLTRANSFERASE"/>
    <property type="match status" value="1"/>
</dbReference>
<dbReference type="CDD" id="cd03801">
    <property type="entry name" value="GT4_PimA-like"/>
    <property type="match status" value="1"/>
</dbReference>
<evidence type="ECO:0000256" key="1">
    <source>
        <dbReference type="ARBA" id="ARBA00022676"/>
    </source>
</evidence>
<dbReference type="AlphaFoldDB" id="A0A6J4MER3"/>
<dbReference type="PANTHER" id="PTHR12526:SF510">
    <property type="entry name" value="D-INOSITOL 3-PHOSPHATE GLYCOSYLTRANSFERASE"/>
    <property type="match status" value="1"/>
</dbReference>
<reference evidence="4" key="1">
    <citation type="submission" date="2020-02" db="EMBL/GenBank/DDBJ databases">
        <authorList>
            <person name="Meier V. D."/>
        </authorList>
    </citation>
    <scope>NUCLEOTIDE SEQUENCE</scope>
    <source>
        <strain evidence="4">AVDCRST_MAG34</strain>
    </source>
</reference>
<accession>A0A6J4MER3</accession>
<keyword evidence="2" id="KW-0808">Transferase</keyword>
<evidence type="ECO:0000259" key="3">
    <source>
        <dbReference type="Pfam" id="PF13439"/>
    </source>
</evidence>
<evidence type="ECO:0000313" key="4">
    <source>
        <dbReference type="EMBL" id="CAA9356510.1"/>
    </source>
</evidence>
<proteinExistence type="predicted"/>
<dbReference type="InterPro" id="IPR028098">
    <property type="entry name" value="Glyco_trans_4-like_N"/>
</dbReference>
<sequence length="414" mass="44750">MRIVLYVHHALFEPALSMVDALSSEAEVHVILEVPAGTSQIASFEATARSLPSGLVAADEILAPFYPETVRAMWRKAASFHLVSLGRRNRDRLLALSATLRLLRWIRDLDADLLHVDDVDVSPRLALALAIGGAPCPTLMGCHDPDPHSGERHWGRKQLARRLAFARVHAVLVHHEAGRSALRRRHPRLRRPIHLVRLATYALLRHLHVPQAPDGAAKDLTGHSGRSSAHPTVLLFGRITPYKGVELLFQAAPAIARAVPGVRFVVAGRPITGYRPPDPPQLDNGGSIDTHYDYVPSARIADLFGEADIVVCPYTDASQSGVVLTSYAFGCPVVATDVGGLPEYVSHGATGLVVPVDDVDALATAVISCLEDAELNSRLRAGVAAANDADLSWRRVGRELLEVYAEVARTTPSS</sequence>
<dbReference type="SUPFAM" id="SSF53756">
    <property type="entry name" value="UDP-Glycosyltransferase/glycogen phosphorylase"/>
    <property type="match status" value="1"/>
</dbReference>
<dbReference type="Pfam" id="PF13692">
    <property type="entry name" value="Glyco_trans_1_4"/>
    <property type="match status" value="1"/>
</dbReference>
<protein>
    <recommendedName>
        <fullName evidence="3">Glycosyltransferase subfamily 4-like N-terminal domain-containing protein</fullName>
    </recommendedName>
</protein>
<gene>
    <name evidence="4" type="ORF">AVDCRST_MAG34-2134</name>
</gene>
<organism evidence="4">
    <name type="scientific">uncultured Nocardioidaceae bacterium</name>
    <dbReference type="NCBI Taxonomy" id="253824"/>
    <lineage>
        <taxon>Bacteria</taxon>
        <taxon>Bacillati</taxon>
        <taxon>Actinomycetota</taxon>
        <taxon>Actinomycetes</taxon>
        <taxon>Propionibacteriales</taxon>
        <taxon>Nocardioidaceae</taxon>
        <taxon>environmental samples</taxon>
    </lineage>
</organism>
<dbReference type="Gene3D" id="3.40.50.2000">
    <property type="entry name" value="Glycogen Phosphorylase B"/>
    <property type="match status" value="2"/>
</dbReference>
<dbReference type="EMBL" id="CADCUI010000052">
    <property type="protein sequence ID" value="CAA9356510.1"/>
    <property type="molecule type" value="Genomic_DNA"/>
</dbReference>
<dbReference type="Pfam" id="PF13439">
    <property type="entry name" value="Glyco_transf_4"/>
    <property type="match status" value="1"/>
</dbReference>
<feature type="domain" description="Glycosyltransferase subfamily 4-like N-terminal" evidence="3">
    <location>
        <begin position="63"/>
        <end position="196"/>
    </location>
</feature>
<evidence type="ECO:0000256" key="2">
    <source>
        <dbReference type="ARBA" id="ARBA00022679"/>
    </source>
</evidence>
<dbReference type="GO" id="GO:0016757">
    <property type="term" value="F:glycosyltransferase activity"/>
    <property type="evidence" value="ECO:0007669"/>
    <property type="project" value="UniProtKB-KW"/>
</dbReference>
<keyword evidence="1" id="KW-0328">Glycosyltransferase</keyword>